<dbReference type="SUPFAM" id="SSF48452">
    <property type="entry name" value="TPR-like"/>
    <property type="match status" value="3"/>
</dbReference>
<evidence type="ECO:0000256" key="1">
    <source>
        <dbReference type="PROSITE-ProRule" id="PRU00339"/>
    </source>
</evidence>
<evidence type="ECO:0008006" key="4">
    <source>
        <dbReference type="Google" id="ProtNLM"/>
    </source>
</evidence>
<dbReference type="Pfam" id="PF13432">
    <property type="entry name" value="TPR_16"/>
    <property type="match status" value="1"/>
</dbReference>
<dbReference type="InterPro" id="IPR019734">
    <property type="entry name" value="TPR_rpt"/>
</dbReference>
<reference evidence="2 3" key="1">
    <citation type="submission" date="2017-10" db="EMBL/GenBank/DDBJ databases">
        <title>Draft genome of Longibacter Salinarum.</title>
        <authorList>
            <person name="Goh K.M."/>
            <person name="Shamsir M.S."/>
            <person name="Lim S.W."/>
        </authorList>
    </citation>
    <scope>NUCLEOTIDE SEQUENCE [LARGE SCALE GENOMIC DNA]</scope>
    <source>
        <strain evidence="2 3">KCTC 52045</strain>
    </source>
</reference>
<keyword evidence="1" id="KW-0802">TPR repeat</keyword>
<sequence>MKYDAARWSTVRCFEKDQIDSVERDDLPNKHDETAASYLRNRGNAHAGLFVRLPDYLTGRRARSPLRGCLRSGDTDAALSSCEDTTRTIPCKRMARRVTAFFPFFTALRPGIQRTVRFSTVTAGLLIALVIAGLGPNAVNAQSSDAENMQRFQLADQFMRAGQYDRAIPILEDLYASASDNAAFYMKLKEAYENVKQYDDAIRLVTKRLENYNTPMLMSEKARLQYLAGREDEAYDTWDTAVSLAPERSSTYRIVYQALTDIRRFDRAIDILSQGRDALNEPNAFSIQIAYLHSLVGNHAEAMQEYIAILEQDAARLDFVRSRLEPFVEQGEGLDASIEALQQAVQDAPLNRAYRELLAWLHIENGDFRAAFDVYRAIDRLEKENGATLFPFAQKAADAGAVAVATDAYEEILERHPDAAVAPAAQLGLGDMYRKQARDADERAVNASGERVEAPLYKAAREAYEMFLETYPGHSDVPSVMLRLARLEQDVFRNDDAAETRLNEVIDRVPGSETAQEARYDLGRLELQRDNLNDARLTFSRIVEQVRTGDLANRARFELAQIDFYRGNFDAAETQLDATNENTSADVANDAIKLGVLIRSNRGPDSTHTPLKLFAEAELLARQRSVPAATARLDSLLETYGRHSLADDARMKRAQLLRDQGHTADAAAAFAELPLIHPRSPYADEALFAAGAAYEELGDVKAAVKAYNRLLENHGGSILAADARSRLRVLFTERDS</sequence>
<dbReference type="Pfam" id="PF13174">
    <property type="entry name" value="TPR_6"/>
    <property type="match status" value="1"/>
</dbReference>
<protein>
    <recommendedName>
        <fullName evidence="4">Tetratricopeptide repeat protein</fullName>
    </recommendedName>
</protein>
<feature type="repeat" description="TPR" evidence="1">
    <location>
        <begin position="684"/>
        <end position="717"/>
    </location>
</feature>
<dbReference type="Proteomes" id="UP000220102">
    <property type="component" value="Unassembled WGS sequence"/>
</dbReference>
<dbReference type="SMART" id="SM00028">
    <property type="entry name" value="TPR"/>
    <property type="match status" value="2"/>
</dbReference>
<keyword evidence="3" id="KW-1185">Reference proteome</keyword>
<dbReference type="PROSITE" id="PS50005">
    <property type="entry name" value="TPR"/>
    <property type="match status" value="1"/>
</dbReference>
<dbReference type="InterPro" id="IPR011990">
    <property type="entry name" value="TPR-like_helical_dom_sf"/>
</dbReference>
<evidence type="ECO:0000313" key="2">
    <source>
        <dbReference type="EMBL" id="PEN12795.1"/>
    </source>
</evidence>
<dbReference type="Gene3D" id="1.25.40.10">
    <property type="entry name" value="Tetratricopeptide repeat domain"/>
    <property type="match status" value="4"/>
</dbReference>
<proteinExistence type="predicted"/>
<dbReference type="EMBL" id="PDEQ01000006">
    <property type="protein sequence ID" value="PEN12795.1"/>
    <property type="molecule type" value="Genomic_DNA"/>
</dbReference>
<organism evidence="2 3">
    <name type="scientific">Longibacter salinarum</name>
    <dbReference type="NCBI Taxonomy" id="1850348"/>
    <lineage>
        <taxon>Bacteria</taxon>
        <taxon>Pseudomonadati</taxon>
        <taxon>Rhodothermota</taxon>
        <taxon>Rhodothermia</taxon>
        <taxon>Rhodothermales</taxon>
        <taxon>Salisaetaceae</taxon>
        <taxon>Longibacter</taxon>
    </lineage>
</organism>
<dbReference type="AlphaFoldDB" id="A0A2A8CVQ5"/>
<name>A0A2A8CVQ5_9BACT</name>
<comment type="caution">
    <text evidence="2">The sequence shown here is derived from an EMBL/GenBank/DDBJ whole genome shotgun (WGS) entry which is preliminary data.</text>
</comment>
<evidence type="ECO:0000313" key="3">
    <source>
        <dbReference type="Proteomes" id="UP000220102"/>
    </source>
</evidence>
<accession>A0A2A8CVQ5</accession>
<dbReference type="Pfam" id="PF14559">
    <property type="entry name" value="TPR_19"/>
    <property type="match status" value="1"/>
</dbReference>
<gene>
    <name evidence="2" type="ORF">CRI94_12335</name>
</gene>